<dbReference type="GO" id="GO:0003682">
    <property type="term" value="F:chromatin binding"/>
    <property type="evidence" value="ECO:0007669"/>
    <property type="project" value="TreeGrafter"/>
</dbReference>
<sequence length="329" mass="37888">MASEASEDDYDIRKLILSDVAVFETVIEWNYQLDFIHDTKWALKITSSKQNTKPIPSDIPNELNLFKPGMRIEAIDRVYPQYVCVASILRVIGDNVLVFFDGWSNAYNYWCRYDSPEIRPAGTAQKLNMPLCPPSSTTPGSNSNLEWRKGGSEWKGYLEVKGAIAAPDHIFGKLVIPEGSDKYSDLAEKKDPKSIVTENGMLPLFENCGRIVMREKINFSKCPVKIRDRLKTARRCIVCGGPFLVGFHGILPWTSIEWIRSKPFSRMSILCSVKCAENFTIYNFPFNDDKQQTELSNRRYYNFHRTFYNSERRDLKIQNSHAESKGFRY</sequence>
<organism evidence="3 4">
    <name type="scientific">Oopsacas minuta</name>
    <dbReference type="NCBI Taxonomy" id="111878"/>
    <lineage>
        <taxon>Eukaryota</taxon>
        <taxon>Metazoa</taxon>
        <taxon>Porifera</taxon>
        <taxon>Hexactinellida</taxon>
        <taxon>Hexasterophora</taxon>
        <taxon>Lyssacinosida</taxon>
        <taxon>Leucopsacidae</taxon>
        <taxon>Oopsacas</taxon>
    </lineage>
</organism>
<dbReference type="InterPro" id="IPR050548">
    <property type="entry name" value="PcG_chromatin_remod_factors"/>
</dbReference>
<dbReference type="AlphaFoldDB" id="A0AAV7JGS9"/>
<dbReference type="Pfam" id="PF02820">
    <property type="entry name" value="MBT"/>
    <property type="match status" value="1"/>
</dbReference>
<dbReference type="PROSITE" id="PS51079">
    <property type="entry name" value="MBT"/>
    <property type="match status" value="1"/>
</dbReference>
<dbReference type="PANTHER" id="PTHR12247:SF131">
    <property type="entry name" value="LD05287P"/>
    <property type="match status" value="1"/>
</dbReference>
<dbReference type="GO" id="GO:0042393">
    <property type="term" value="F:histone binding"/>
    <property type="evidence" value="ECO:0007669"/>
    <property type="project" value="TreeGrafter"/>
</dbReference>
<dbReference type="InterPro" id="IPR004092">
    <property type="entry name" value="Mbt"/>
</dbReference>
<keyword evidence="1" id="KW-0677">Repeat</keyword>
<dbReference type="EMBL" id="JAKMXF010000340">
    <property type="protein sequence ID" value="KAI6647600.1"/>
    <property type="molecule type" value="Genomic_DNA"/>
</dbReference>
<dbReference type="GO" id="GO:0005634">
    <property type="term" value="C:nucleus"/>
    <property type="evidence" value="ECO:0007669"/>
    <property type="project" value="InterPro"/>
</dbReference>
<accession>A0AAV7JGS9</accession>
<dbReference type="GO" id="GO:0045892">
    <property type="term" value="P:negative regulation of DNA-templated transcription"/>
    <property type="evidence" value="ECO:0007669"/>
    <property type="project" value="TreeGrafter"/>
</dbReference>
<dbReference type="PANTHER" id="PTHR12247">
    <property type="entry name" value="POLYCOMB GROUP PROTEIN"/>
    <property type="match status" value="1"/>
</dbReference>
<evidence type="ECO:0000256" key="2">
    <source>
        <dbReference type="PROSITE-ProRule" id="PRU00459"/>
    </source>
</evidence>
<dbReference type="SUPFAM" id="SSF63748">
    <property type="entry name" value="Tudor/PWWP/MBT"/>
    <property type="match status" value="1"/>
</dbReference>
<keyword evidence="4" id="KW-1185">Reference proteome</keyword>
<evidence type="ECO:0000256" key="1">
    <source>
        <dbReference type="ARBA" id="ARBA00022737"/>
    </source>
</evidence>
<evidence type="ECO:0000313" key="4">
    <source>
        <dbReference type="Proteomes" id="UP001165289"/>
    </source>
</evidence>
<dbReference type="Proteomes" id="UP001165289">
    <property type="component" value="Unassembled WGS sequence"/>
</dbReference>
<dbReference type="SMART" id="SM00561">
    <property type="entry name" value="MBT"/>
    <property type="match status" value="1"/>
</dbReference>
<evidence type="ECO:0000313" key="3">
    <source>
        <dbReference type="EMBL" id="KAI6647600.1"/>
    </source>
</evidence>
<gene>
    <name evidence="3" type="ORF">LOD99_8674</name>
</gene>
<reference evidence="3 4" key="1">
    <citation type="journal article" date="2023" name="BMC Biol.">
        <title>The compact genome of the sponge Oopsacas minuta (Hexactinellida) is lacking key metazoan core genes.</title>
        <authorList>
            <person name="Santini S."/>
            <person name="Schenkelaars Q."/>
            <person name="Jourda C."/>
            <person name="Duchesne M."/>
            <person name="Belahbib H."/>
            <person name="Rocher C."/>
            <person name="Selva M."/>
            <person name="Riesgo A."/>
            <person name="Vervoort M."/>
            <person name="Leys S.P."/>
            <person name="Kodjabachian L."/>
            <person name="Le Bivic A."/>
            <person name="Borchiellini C."/>
            <person name="Claverie J.M."/>
            <person name="Renard E."/>
        </authorList>
    </citation>
    <scope>NUCLEOTIDE SEQUENCE [LARGE SCALE GENOMIC DNA]</scope>
    <source>
        <strain evidence="3">SPO-2</strain>
    </source>
</reference>
<proteinExistence type="predicted"/>
<comment type="caution">
    <text evidence="3">The sequence shown here is derived from an EMBL/GenBank/DDBJ whole genome shotgun (WGS) entry which is preliminary data.</text>
</comment>
<name>A0AAV7JGS9_9METZ</name>
<dbReference type="Gene3D" id="2.30.30.140">
    <property type="match status" value="1"/>
</dbReference>
<protein>
    <submittedName>
        <fullName evidence="3">Lethal(3)malignant brain tumor-like protein 3</fullName>
    </submittedName>
</protein>
<feature type="repeat" description="MBT" evidence="2">
    <location>
        <begin position="27"/>
        <end position="134"/>
    </location>
</feature>